<reference evidence="1" key="1">
    <citation type="submission" date="2022-04" db="EMBL/GenBank/DDBJ databases">
        <title>Jade perch genome.</title>
        <authorList>
            <person name="Chao B."/>
        </authorList>
    </citation>
    <scope>NUCLEOTIDE SEQUENCE</scope>
    <source>
        <strain evidence="1">CB-2022</strain>
    </source>
</reference>
<evidence type="ECO:0000313" key="1">
    <source>
        <dbReference type="EMBL" id="KAI3360257.1"/>
    </source>
</evidence>
<proteinExistence type="predicted"/>
<gene>
    <name evidence="1" type="ORF">L3Q82_014570</name>
</gene>
<keyword evidence="2" id="KW-1185">Reference proteome</keyword>
<accession>A0ACB8VXB8</accession>
<protein>
    <submittedName>
        <fullName evidence="1">Uncharacterized protein</fullName>
    </submittedName>
</protein>
<dbReference type="EMBL" id="CM041547">
    <property type="protein sequence ID" value="KAI3360257.1"/>
    <property type="molecule type" value="Genomic_DNA"/>
</dbReference>
<comment type="caution">
    <text evidence="1">The sequence shown here is derived from an EMBL/GenBank/DDBJ whole genome shotgun (WGS) entry which is preliminary data.</text>
</comment>
<name>A0ACB8VXB8_9TELE</name>
<dbReference type="Proteomes" id="UP000831701">
    <property type="component" value="Chromosome 17"/>
</dbReference>
<evidence type="ECO:0000313" key="2">
    <source>
        <dbReference type="Proteomes" id="UP000831701"/>
    </source>
</evidence>
<organism evidence="1 2">
    <name type="scientific">Scortum barcoo</name>
    <name type="common">barcoo grunter</name>
    <dbReference type="NCBI Taxonomy" id="214431"/>
    <lineage>
        <taxon>Eukaryota</taxon>
        <taxon>Metazoa</taxon>
        <taxon>Chordata</taxon>
        <taxon>Craniata</taxon>
        <taxon>Vertebrata</taxon>
        <taxon>Euteleostomi</taxon>
        <taxon>Actinopterygii</taxon>
        <taxon>Neopterygii</taxon>
        <taxon>Teleostei</taxon>
        <taxon>Neoteleostei</taxon>
        <taxon>Acanthomorphata</taxon>
        <taxon>Eupercaria</taxon>
        <taxon>Centrarchiformes</taxon>
        <taxon>Terapontoidei</taxon>
        <taxon>Terapontidae</taxon>
        <taxon>Scortum</taxon>
    </lineage>
</organism>
<sequence>MFSLHFLVSVLLTSLSSAAVILPKPNISMNPVPGPGEVPWVILPKPNISMNPVGEVPWGQKVDITCSILTQHLGGTFILKKNSDSFRSSQTSNSSSATFSIPFVDFDNEGSYQCQYQYQSRVSSQNFSSPFSDSVRLSVTVSLQQPTITLTSPNRGLVWSPEGAEVTKGYSFVFTCSIHSNYPAGRFFLIFSGSNITDTNPAVNHSASFNFPVAEYERQGEYSCVYEVTLSSRKFTSPETTSISVIITCKQAEFHFIYLPVLLLTSSIAAGILLLLLLILVVVCLVFRRRRQASQPGAFVQTQLTVMNHLEDSEDDEKNEEQLYVNYESAHSTKKWGQQTRAMEEQESDDSHDYEEEENNGSVYVENNEMYVTVEDNGKEELNEQNVAKEVAKEEESSDTDDDYVNVQ</sequence>